<dbReference type="Gene3D" id="3.30.300.30">
    <property type="match status" value="1"/>
</dbReference>
<dbReference type="PANTHER" id="PTHR42921:SF1">
    <property type="entry name" value="ACETOACETYL-COA SYNTHETASE"/>
    <property type="match status" value="1"/>
</dbReference>
<dbReference type="InterPro" id="IPR000873">
    <property type="entry name" value="AMP-dep_synth/lig_dom"/>
</dbReference>
<evidence type="ECO:0000313" key="8">
    <source>
        <dbReference type="EMBL" id="MBB6085266.1"/>
    </source>
</evidence>
<feature type="domain" description="AMP-binding enzyme C-terminal" evidence="6">
    <location>
        <begin position="555"/>
        <end position="627"/>
    </location>
</feature>
<evidence type="ECO:0000313" key="9">
    <source>
        <dbReference type="Proteomes" id="UP000541136"/>
    </source>
</evidence>
<dbReference type="CDD" id="cd05943">
    <property type="entry name" value="AACS"/>
    <property type="match status" value="1"/>
</dbReference>
<keyword evidence="2 8" id="KW-0436">Ligase</keyword>
<comment type="caution">
    <text evidence="8">The sequence shown here is derived from an EMBL/GenBank/DDBJ whole genome shotgun (WGS) entry which is preliminary data.</text>
</comment>
<dbReference type="Gene3D" id="3.40.50.12780">
    <property type="entry name" value="N-terminal domain of ligase-like"/>
    <property type="match status" value="1"/>
</dbReference>
<dbReference type="InterPro" id="IPR020845">
    <property type="entry name" value="AMP-binding_CS"/>
</dbReference>
<dbReference type="InterPro" id="IPR032387">
    <property type="entry name" value="ACAS_N"/>
</dbReference>
<dbReference type="GO" id="GO:0005524">
    <property type="term" value="F:ATP binding"/>
    <property type="evidence" value="ECO:0007669"/>
    <property type="project" value="UniProtKB-KW"/>
</dbReference>
<organism evidence="8 9">
    <name type="scientific">Castellaniella defragrans</name>
    <name type="common">Alcaligenes defragrans</name>
    <dbReference type="NCBI Taxonomy" id="75697"/>
    <lineage>
        <taxon>Bacteria</taxon>
        <taxon>Pseudomonadati</taxon>
        <taxon>Pseudomonadota</taxon>
        <taxon>Betaproteobacteria</taxon>
        <taxon>Burkholderiales</taxon>
        <taxon>Alcaligenaceae</taxon>
        <taxon>Castellaniella</taxon>
    </lineage>
</organism>
<sequence length="669" mass="73792">MPLRADPNALPRGAATAPDAATVAASHMARFAAAMEARHARRFDDYDALHRWSVEHPDEFWCGLWDYCGVVAGARGMIVLEQGGSMEDVRWFPQARLNFAENLLRHRGDADALVFWGEDRIKRRLSRDQLYAAVARLAAAMRARGVGAGDRVAALMPNSPDTIIAMLAASSIGAIFSSASPDFGPQGVLDRFSQIEPVMLFATDGYYYNGKSHACLEKLGEIVQALPSVRTVVLCPYLGLDPADQGIRDLVTLDAFTAPHAAARDIRFEQLPFDHPLYIVFSSGTTGVPKCIVHRAGGALLLHLREHQLHGNVREGSRLFYFATCSWVMWNWLASGLATGAALMLYDGSPFAADKQILFDYMQAERFTHFGTSAKFLEACAKYDLAPLRTHDTASIEVLFSTGSPLMAEGYDYVYRAIKPGVHIASISGGTDLLGAFVGGNPALPVWRGEIQCKQLGMAVDVYDEAGRPVRGQKGELVCTVPFPTQPLYFWNDPDRRKYHEAYFSRFEGIWCHGDFCEVTGHGGFIIYGRSDATLNPGGIRIGTAEIYRQVDQIEEVLESAVIGQSWPPDKPTDVRVVLFVRLRDGLTLDDALVARIQRQIRDNTTSRHVPKRVVQVQDIPRTKSGKIVELAIRQAVHGQEVRNTGALANPEALEQFRHLAPSLAEDQP</sequence>
<dbReference type="SUPFAM" id="SSF56801">
    <property type="entry name" value="Acetyl-CoA synthetase-like"/>
    <property type="match status" value="1"/>
</dbReference>
<dbReference type="InterPro" id="IPR025110">
    <property type="entry name" value="AMP-bd_C"/>
</dbReference>
<proteinExistence type="inferred from homology"/>
<protein>
    <submittedName>
        <fullName evidence="8">Acetoacetyl-CoA synthetase</fullName>
        <ecNumber evidence="8">6.2.1.16</ecNumber>
    </submittedName>
</protein>
<dbReference type="PANTHER" id="PTHR42921">
    <property type="entry name" value="ACETOACETYL-COA SYNTHETASE"/>
    <property type="match status" value="1"/>
</dbReference>
<dbReference type="RefSeq" id="WP_084330695.1">
    <property type="nucleotide sequence ID" value="NZ_JACHIB010000022.1"/>
</dbReference>
<feature type="domain" description="Acetyl-coenzyme A synthetase N-terminal" evidence="7">
    <location>
        <begin position="46"/>
        <end position="102"/>
    </location>
</feature>
<dbReference type="InterPro" id="IPR005914">
    <property type="entry name" value="Acac_CoA_synth"/>
</dbReference>
<dbReference type="Pfam" id="PF00501">
    <property type="entry name" value="AMP-binding"/>
    <property type="match status" value="1"/>
</dbReference>
<dbReference type="InterPro" id="IPR042099">
    <property type="entry name" value="ANL_N_sf"/>
</dbReference>
<accession>A0A7W9WPV8</accession>
<dbReference type="PROSITE" id="PS00455">
    <property type="entry name" value="AMP_BINDING"/>
    <property type="match status" value="1"/>
</dbReference>
<dbReference type="InterPro" id="IPR045851">
    <property type="entry name" value="AMP-bd_C_sf"/>
</dbReference>
<name>A0A7W9WPV8_CASDE</name>
<feature type="domain" description="AMP-dependent synthetase/ligase" evidence="5">
    <location>
        <begin position="105"/>
        <end position="479"/>
    </location>
</feature>
<dbReference type="GO" id="GO:0030729">
    <property type="term" value="F:acetoacetate-CoA ligase activity"/>
    <property type="evidence" value="ECO:0007669"/>
    <property type="project" value="UniProtKB-EC"/>
</dbReference>
<keyword evidence="3" id="KW-0547">Nucleotide-binding</keyword>
<evidence type="ECO:0000259" key="6">
    <source>
        <dbReference type="Pfam" id="PF13193"/>
    </source>
</evidence>
<dbReference type="AlphaFoldDB" id="A0A7W9WPV8"/>
<dbReference type="EMBL" id="JACHIB010000022">
    <property type="protein sequence ID" value="MBB6085266.1"/>
    <property type="molecule type" value="Genomic_DNA"/>
</dbReference>
<dbReference type="Pfam" id="PF16177">
    <property type="entry name" value="ACAS_N"/>
    <property type="match status" value="1"/>
</dbReference>
<evidence type="ECO:0000256" key="4">
    <source>
        <dbReference type="ARBA" id="ARBA00022840"/>
    </source>
</evidence>
<gene>
    <name evidence="8" type="ORF">HNR28_003323</name>
</gene>
<evidence type="ECO:0000259" key="7">
    <source>
        <dbReference type="Pfam" id="PF16177"/>
    </source>
</evidence>
<evidence type="ECO:0000256" key="3">
    <source>
        <dbReference type="ARBA" id="ARBA00022741"/>
    </source>
</evidence>
<evidence type="ECO:0000256" key="2">
    <source>
        <dbReference type="ARBA" id="ARBA00022598"/>
    </source>
</evidence>
<keyword evidence="4" id="KW-0067">ATP-binding</keyword>
<dbReference type="NCBIfam" id="TIGR01217">
    <property type="entry name" value="ac_ac_CoA_syn"/>
    <property type="match status" value="1"/>
</dbReference>
<dbReference type="NCBIfam" id="NF002937">
    <property type="entry name" value="PRK03584.1"/>
    <property type="match status" value="1"/>
</dbReference>
<evidence type="ECO:0000256" key="1">
    <source>
        <dbReference type="ARBA" id="ARBA00006432"/>
    </source>
</evidence>
<comment type="similarity">
    <text evidence="1">Belongs to the ATP-dependent AMP-binding enzyme family.</text>
</comment>
<dbReference type="Proteomes" id="UP000541136">
    <property type="component" value="Unassembled WGS sequence"/>
</dbReference>
<dbReference type="EC" id="6.2.1.16" evidence="8"/>
<dbReference type="Pfam" id="PF13193">
    <property type="entry name" value="AMP-binding_C"/>
    <property type="match status" value="1"/>
</dbReference>
<dbReference type="GO" id="GO:0006629">
    <property type="term" value="P:lipid metabolic process"/>
    <property type="evidence" value="ECO:0007669"/>
    <property type="project" value="InterPro"/>
</dbReference>
<evidence type="ECO:0000259" key="5">
    <source>
        <dbReference type="Pfam" id="PF00501"/>
    </source>
</evidence>
<reference evidence="8 9" key="1">
    <citation type="submission" date="2020-08" db="EMBL/GenBank/DDBJ databases">
        <title>Genomic Encyclopedia of Type Strains, Phase IV (KMG-IV): sequencing the most valuable type-strain genomes for metagenomic binning, comparative biology and taxonomic classification.</title>
        <authorList>
            <person name="Goeker M."/>
        </authorList>
    </citation>
    <scope>NUCLEOTIDE SEQUENCE [LARGE SCALE GENOMIC DNA]</scope>
    <source>
        <strain evidence="8 9">DSM 12141</strain>
    </source>
</reference>